<dbReference type="InterPro" id="IPR016980">
    <property type="entry name" value="S-AdoMet-dep_MeTrfase_Alr7345"/>
</dbReference>
<sequence>MSFPSRLLLCVFLTLSTLALAGDPIQKAVDHAERSEKDRERDQREKPAEILKFIGVKPGWTVADIFSSAGYYTELLAHVVGPEGKVIAQNNASYKNYGSKGAALRFTEGRLANVTHLVSEADDLKLPKDGLDMAIMVNCYHDLYWDNGKPSWPAIDAKKFLAQLHAAVKPGGLMVVIDHTAKEGSGSSAAQDLHRIEKAYAEQDFTAAGFTLLKSSDLLRRSGDDHSVNVYDEAIKGKTDRFVLVFQKKS</sequence>
<protein>
    <submittedName>
        <fullName evidence="2">Class I SAM-dependent methyltransferase</fullName>
    </submittedName>
</protein>
<name>A0A8J7QD31_9BACT</name>
<dbReference type="SUPFAM" id="SSF53335">
    <property type="entry name" value="S-adenosyl-L-methionine-dependent methyltransferases"/>
    <property type="match status" value="1"/>
</dbReference>
<reference evidence="2" key="1">
    <citation type="submission" date="2021-03" db="EMBL/GenBank/DDBJ databases">
        <authorList>
            <person name="Wang G."/>
        </authorList>
    </citation>
    <scope>NUCLEOTIDE SEQUENCE</scope>
    <source>
        <strain evidence="2">KCTC 12899</strain>
    </source>
</reference>
<keyword evidence="2" id="KW-0808">Transferase</keyword>
<organism evidence="2 3">
    <name type="scientific">Acanthopleuribacter pedis</name>
    <dbReference type="NCBI Taxonomy" id="442870"/>
    <lineage>
        <taxon>Bacteria</taxon>
        <taxon>Pseudomonadati</taxon>
        <taxon>Acidobacteriota</taxon>
        <taxon>Holophagae</taxon>
        <taxon>Acanthopleuribacterales</taxon>
        <taxon>Acanthopleuribacteraceae</taxon>
        <taxon>Acanthopleuribacter</taxon>
    </lineage>
</organism>
<evidence type="ECO:0000313" key="3">
    <source>
        <dbReference type="Proteomes" id="UP000664417"/>
    </source>
</evidence>
<dbReference type="GO" id="GO:0008168">
    <property type="term" value="F:methyltransferase activity"/>
    <property type="evidence" value="ECO:0007669"/>
    <property type="project" value="UniProtKB-KW"/>
</dbReference>
<proteinExistence type="predicted"/>
<dbReference type="RefSeq" id="WP_207861881.1">
    <property type="nucleotide sequence ID" value="NZ_JAFREP010000029.1"/>
</dbReference>
<feature type="chain" id="PRO_5035267762" evidence="1">
    <location>
        <begin position="22"/>
        <end position="250"/>
    </location>
</feature>
<gene>
    <name evidence="2" type="ORF">J3U88_25740</name>
</gene>
<dbReference type="Proteomes" id="UP000664417">
    <property type="component" value="Unassembled WGS sequence"/>
</dbReference>
<dbReference type="EMBL" id="JAFREP010000029">
    <property type="protein sequence ID" value="MBO1321909.1"/>
    <property type="molecule type" value="Genomic_DNA"/>
</dbReference>
<keyword evidence="2" id="KW-0489">Methyltransferase</keyword>
<feature type="signal peptide" evidence="1">
    <location>
        <begin position="1"/>
        <end position="21"/>
    </location>
</feature>
<dbReference type="InterPro" id="IPR029063">
    <property type="entry name" value="SAM-dependent_MTases_sf"/>
</dbReference>
<dbReference type="GO" id="GO:0032259">
    <property type="term" value="P:methylation"/>
    <property type="evidence" value="ECO:0007669"/>
    <property type="project" value="UniProtKB-KW"/>
</dbReference>
<dbReference type="PIRSF" id="PIRSF031679">
    <property type="entry name" value="Mtase_Alr7345_prd"/>
    <property type="match status" value="1"/>
</dbReference>
<comment type="caution">
    <text evidence="2">The sequence shown here is derived from an EMBL/GenBank/DDBJ whole genome shotgun (WGS) entry which is preliminary data.</text>
</comment>
<dbReference type="Gene3D" id="3.40.50.150">
    <property type="entry name" value="Vaccinia Virus protein VP39"/>
    <property type="match status" value="1"/>
</dbReference>
<dbReference type="CDD" id="cd02440">
    <property type="entry name" value="AdoMet_MTases"/>
    <property type="match status" value="1"/>
</dbReference>
<keyword evidence="1" id="KW-0732">Signal</keyword>
<evidence type="ECO:0000256" key="1">
    <source>
        <dbReference type="SAM" id="SignalP"/>
    </source>
</evidence>
<keyword evidence="3" id="KW-1185">Reference proteome</keyword>
<dbReference type="AlphaFoldDB" id="A0A8J7QD31"/>
<evidence type="ECO:0000313" key="2">
    <source>
        <dbReference type="EMBL" id="MBO1321909.1"/>
    </source>
</evidence>
<accession>A0A8J7QD31</accession>